<evidence type="ECO:0000313" key="9">
    <source>
        <dbReference type="Proteomes" id="UP000011666"/>
    </source>
</evidence>
<evidence type="ECO:0000256" key="7">
    <source>
        <dbReference type="ARBA" id="ARBA00023291"/>
    </source>
</evidence>
<evidence type="ECO:0000256" key="6">
    <source>
        <dbReference type="ARBA" id="ARBA00023014"/>
    </source>
</evidence>
<comment type="caution">
    <text evidence="8">The sequence shown here is derived from an EMBL/GenBank/DDBJ whole genome shotgun (WGS) entry which is preliminary data.</text>
</comment>
<sequence>MKIDVNYGICESNGLCVFAAPDVFDLDDDDNLHVLRETVTPDIEGEVLEAVRQCPRRAISVDD</sequence>
<evidence type="ECO:0000256" key="4">
    <source>
        <dbReference type="ARBA" id="ARBA00022982"/>
    </source>
</evidence>
<dbReference type="GO" id="GO:0051538">
    <property type="term" value="F:3 iron, 4 sulfur cluster binding"/>
    <property type="evidence" value="ECO:0007669"/>
    <property type="project" value="UniProtKB-KW"/>
</dbReference>
<dbReference type="AlphaFoldDB" id="M0QRT9"/>
<comment type="cofactor">
    <cofactor evidence="1">
        <name>[3Fe-4S] cluster</name>
        <dbReference type="ChEBI" id="CHEBI:21137"/>
    </cofactor>
</comment>
<keyword evidence="3" id="KW-0479">Metal-binding</keyword>
<name>M0QRT9_9ACTN</name>
<keyword evidence="5" id="KW-0408">Iron</keyword>
<organism evidence="8 9">
    <name type="scientific">Gordonia soli NBRC 108243</name>
    <dbReference type="NCBI Taxonomy" id="1223545"/>
    <lineage>
        <taxon>Bacteria</taxon>
        <taxon>Bacillati</taxon>
        <taxon>Actinomycetota</taxon>
        <taxon>Actinomycetes</taxon>
        <taxon>Mycobacteriales</taxon>
        <taxon>Gordoniaceae</taxon>
        <taxon>Gordonia</taxon>
    </lineage>
</organism>
<dbReference type="RefSeq" id="WP_007624338.1">
    <property type="nucleotide sequence ID" value="NZ_BANX01000034.1"/>
</dbReference>
<dbReference type="InterPro" id="IPR051269">
    <property type="entry name" value="Fe-S_cluster_ET"/>
</dbReference>
<evidence type="ECO:0000313" key="8">
    <source>
        <dbReference type="EMBL" id="GAC70372.1"/>
    </source>
</evidence>
<evidence type="ECO:0000256" key="3">
    <source>
        <dbReference type="ARBA" id="ARBA00022723"/>
    </source>
</evidence>
<keyword evidence="2" id="KW-0813">Transport</keyword>
<reference evidence="8 9" key="1">
    <citation type="submission" date="2013-01" db="EMBL/GenBank/DDBJ databases">
        <title>Whole genome shotgun sequence of Gordonia soli NBRC 108243.</title>
        <authorList>
            <person name="Isaki-Nakamura S."/>
            <person name="Hosoyama A."/>
            <person name="Tsuchikane K."/>
            <person name="Ando Y."/>
            <person name="Baba S."/>
            <person name="Ohji S."/>
            <person name="Hamada M."/>
            <person name="Tamura T."/>
            <person name="Yamazoe A."/>
            <person name="Yamazaki S."/>
            <person name="Fujita N."/>
        </authorList>
    </citation>
    <scope>NUCLEOTIDE SEQUENCE [LARGE SCALE GENOMIC DNA]</scope>
    <source>
        <strain evidence="8 9">NBRC 108243</strain>
    </source>
</reference>
<gene>
    <name evidence="8" type="ORF">GS4_34_00580</name>
</gene>
<protein>
    <submittedName>
        <fullName evidence="8">Putative 3Fe-4S ferredoxin</fullName>
    </submittedName>
</protein>
<keyword evidence="6" id="KW-0411">Iron-sulfur</keyword>
<dbReference type="Pfam" id="PF13459">
    <property type="entry name" value="Fer4_15"/>
    <property type="match status" value="1"/>
</dbReference>
<keyword evidence="7" id="KW-0003">3Fe-4S</keyword>
<proteinExistence type="predicted"/>
<dbReference type="Gene3D" id="3.30.70.20">
    <property type="match status" value="1"/>
</dbReference>
<dbReference type="OrthoDB" id="3215002at2"/>
<dbReference type="PANTHER" id="PTHR36923">
    <property type="entry name" value="FERREDOXIN"/>
    <property type="match status" value="1"/>
</dbReference>
<dbReference type="eggNOG" id="COG1141">
    <property type="taxonomic scope" value="Bacteria"/>
</dbReference>
<keyword evidence="4" id="KW-0249">Electron transport</keyword>
<dbReference type="GO" id="GO:0046872">
    <property type="term" value="F:metal ion binding"/>
    <property type="evidence" value="ECO:0007669"/>
    <property type="project" value="UniProtKB-KW"/>
</dbReference>
<dbReference type="PANTHER" id="PTHR36923:SF3">
    <property type="entry name" value="FERREDOXIN"/>
    <property type="match status" value="1"/>
</dbReference>
<accession>M0QRT9</accession>
<dbReference type="STRING" id="1223545.GS4_34_00580"/>
<evidence type="ECO:0000256" key="2">
    <source>
        <dbReference type="ARBA" id="ARBA00022448"/>
    </source>
</evidence>
<evidence type="ECO:0000256" key="5">
    <source>
        <dbReference type="ARBA" id="ARBA00023004"/>
    </source>
</evidence>
<dbReference type="Proteomes" id="UP000011666">
    <property type="component" value="Unassembled WGS sequence"/>
</dbReference>
<dbReference type="SUPFAM" id="SSF54862">
    <property type="entry name" value="4Fe-4S ferredoxins"/>
    <property type="match status" value="1"/>
</dbReference>
<keyword evidence="9" id="KW-1185">Reference proteome</keyword>
<dbReference type="EMBL" id="BANX01000034">
    <property type="protein sequence ID" value="GAC70372.1"/>
    <property type="molecule type" value="Genomic_DNA"/>
</dbReference>
<evidence type="ECO:0000256" key="1">
    <source>
        <dbReference type="ARBA" id="ARBA00001927"/>
    </source>
</evidence>